<dbReference type="GO" id="GO:0008395">
    <property type="term" value="F:steroid hydroxylase activity"/>
    <property type="evidence" value="ECO:0007669"/>
    <property type="project" value="TreeGrafter"/>
</dbReference>
<evidence type="ECO:0000313" key="7">
    <source>
        <dbReference type="EMBL" id="SVA48019.1"/>
    </source>
</evidence>
<organism evidence="7">
    <name type="scientific">marine metagenome</name>
    <dbReference type="NCBI Taxonomy" id="408172"/>
    <lineage>
        <taxon>unclassified sequences</taxon>
        <taxon>metagenomes</taxon>
        <taxon>ecological metagenomes</taxon>
    </lineage>
</organism>
<comment type="similarity">
    <text evidence="1">Belongs to the cytochrome P450 family.</text>
</comment>
<dbReference type="PROSITE" id="PS00086">
    <property type="entry name" value="CYTOCHROME_P450"/>
    <property type="match status" value="1"/>
</dbReference>
<accession>A0A381W629</accession>
<dbReference type="GO" id="GO:0020037">
    <property type="term" value="F:heme binding"/>
    <property type="evidence" value="ECO:0007669"/>
    <property type="project" value="InterPro"/>
</dbReference>
<dbReference type="AlphaFoldDB" id="A0A381W629"/>
<keyword evidence="6" id="KW-0503">Monooxygenase</keyword>
<keyword evidence="2" id="KW-0349">Heme</keyword>
<dbReference type="InterPro" id="IPR036396">
    <property type="entry name" value="Cyt_P450_sf"/>
</dbReference>
<proteinExistence type="inferred from homology"/>
<gene>
    <name evidence="7" type="ORF">METZ01_LOCUS100873</name>
</gene>
<protein>
    <recommendedName>
        <fullName evidence="8">Cytochrome P450</fullName>
    </recommendedName>
</protein>
<dbReference type="FunFam" id="1.10.630.10:FF:000018">
    <property type="entry name" value="Cytochrome P450 monooxygenase"/>
    <property type="match status" value="1"/>
</dbReference>
<dbReference type="PRINTS" id="PR00385">
    <property type="entry name" value="P450"/>
</dbReference>
<evidence type="ECO:0008006" key="8">
    <source>
        <dbReference type="Google" id="ProtNLM"/>
    </source>
</evidence>
<evidence type="ECO:0000256" key="2">
    <source>
        <dbReference type="ARBA" id="ARBA00022617"/>
    </source>
</evidence>
<evidence type="ECO:0000256" key="1">
    <source>
        <dbReference type="ARBA" id="ARBA00010617"/>
    </source>
</evidence>
<dbReference type="Pfam" id="PF00067">
    <property type="entry name" value="p450"/>
    <property type="match status" value="1"/>
</dbReference>
<dbReference type="InterPro" id="IPR002397">
    <property type="entry name" value="Cyt_P450_B"/>
</dbReference>
<evidence type="ECO:0000256" key="3">
    <source>
        <dbReference type="ARBA" id="ARBA00022723"/>
    </source>
</evidence>
<dbReference type="SUPFAM" id="SSF48264">
    <property type="entry name" value="Cytochrome P450"/>
    <property type="match status" value="1"/>
</dbReference>
<keyword evidence="3" id="KW-0479">Metal-binding</keyword>
<keyword evidence="5" id="KW-0408">Iron</keyword>
<evidence type="ECO:0000256" key="4">
    <source>
        <dbReference type="ARBA" id="ARBA00023002"/>
    </source>
</evidence>
<keyword evidence="4" id="KW-0560">Oxidoreductase</keyword>
<dbReference type="GO" id="GO:0005506">
    <property type="term" value="F:iron ion binding"/>
    <property type="evidence" value="ECO:0007669"/>
    <property type="project" value="InterPro"/>
</dbReference>
<dbReference type="PRINTS" id="PR00359">
    <property type="entry name" value="BP450"/>
</dbReference>
<evidence type="ECO:0000256" key="5">
    <source>
        <dbReference type="ARBA" id="ARBA00023004"/>
    </source>
</evidence>
<sequence length="439" mass="50301">MSYQFSDEHVISPRFYGESGHPHEAFAWLRANDPVHWTETQDFHPFWAITKHEDIGFVERQPELFASEPRPILMPDRGSPEIRQEMMAQIFEKLRDAPKLMEVLAASDARGLVRSLVQMDPPDHPKYRALVQPWFTPTNLKGLEERLHTITREILDDMCGDGSVRELDFVQDVAVFPPLRLIAALLGIPREDEWRILTLTNELFAGDDPEMKRVGDDPLSLIDTIKDIYAYFTEITDARRANPTEDLASYIANGKIDDAYMPYRELVSYYTIVATAGHETTRTAMAGGLHALLDNPDQMDLLREGSADTLKLAVEEMIRWSTPVTQFCRTATQDVRIRGKDIKAGDNLGLFYASANRDEDVFDMPEVFRVDRQPNKHLAFGLGPHMCLGNILARMELRIFFEQLMPRIDEMEINGDPDHLQASFVHGLKHLPIRYRLRP</sequence>
<name>A0A381W629_9ZZZZ</name>
<dbReference type="Gene3D" id="1.10.630.10">
    <property type="entry name" value="Cytochrome P450"/>
    <property type="match status" value="1"/>
</dbReference>
<evidence type="ECO:0000256" key="6">
    <source>
        <dbReference type="ARBA" id="ARBA00023033"/>
    </source>
</evidence>
<dbReference type="EMBL" id="UINC01010827">
    <property type="protein sequence ID" value="SVA48019.1"/>
    <property type="molecule type" value="Genomic_DNA"/>
</dbReference>
<dbReference type="InterPro" id="IPR017972">
    <property type="entry name" value="Cyt_P450_CS"/>
</dbReference>
<dbReference type="GO" id="GO:0006707">
    <property type="term" value="P:cholesterol catabolic process"/>
    <property type="evidence" value="ECO:0007669"/>
    <property type="project" value="TreeGrafter"/>
</dbReference>
<dbReference type="InterPro" id="IPR001128">
    <property type="entry name" value="Cyt_P450"/>
</dbReference>
<dbReference type="PANTHER" id="PTHR46696:SF4">
    <property type="entry name" value="BIOTIN BIOSYNTHESIS CYTOCHROME P450"/>
    <property type="match status" value="1"/>
</dbReference>
<dbReference type="PANTHER" id="PTHR46696">
    <property type="entry name" value="P450, PUTATIVE (EUROFUNG)-RELATED"/>
    <property type="match status" value="1"/>
</dbReference>
<dbReference type="CDD" id="cd11033">
    <property type="entry name" value="CYP142-like"/>
    <property type="match status" value="1"/>
</dbReference>
<reference evidence="7" key="1">
    <citation type="submission" date="2018-05" db="EMBL/GenBank/DDBJ databases">
        <authorList>
            <person name="Lanie J.A."/>
            <person name="Ng W.-L."/>
            <person name="Kazmierczak K.M."/>
            <person name="Andrzejewski T.M."/>
            <person name="Davidsen T.M."/>
            <person name="Wayne K.J."/>
            <person name="Tettelin H."/>
            <person name="Glass J.I."/>
            <person name="Rusch D."/>
            <person name="Podicherti R."/>
            <person name="Tsui H.-C.T."/>
            <person name="Winkler M.E."/>
        </authorList>
    </citation>
    <scope>NUCLEOTIDE SEQUENCE</scope>
</reference>
<dbReference type="GO" id="GO:0036199">
    <property type="term" value="F:cholest-4-en-3-one 26-monooxygenase activity"/>
    <property type="evidence" value="ECO:0007669"/>
    <property type="project" value="TreeGrafter"/>
</dbReference>